<comment type="similarity">
    <text evidence="1">Belongs to the vasopressin/oxytocin family.</text>
</comment>
<name>A0A914B4S0_PATMI</name>
<dbReference type="SUPFAM" id="SSF49606">
    <property type="entry name" value="Neurophysin II"/>
    <property type="match status" value="1"/>
</dbReference>
<dbReference type="FunFam" id="2.60.9.10:FF:000001">
    <property type="entry name" value="oxytocin-neurophysin 1"/>
    <property type="match status" value="1"/>
</dbReference>
<dbReference type="PANTHER" id="PTHR11681:SF5">
    <property type="entry name" value="ISOTOCIN"/>
    <property type="match status" value="1"/>
</dbReference>
<dbReference type="RefSeq" id="XP_038070481.1">
    <property type="nucleotide sequence ID" value="XM_038214553.1"/>
</dbReference>
<evidence type="ECO:0000313" key="6">
    <source>
        <dbReference type="Proteomes" id="UP000887568"/>
    </source>
</evidence>
<feature type="disulfide bond" evidence="3">
    <location>
        <begin position="110"/>
        <end position="115"/>
    </location>
</feature>
<feature type="disulfide bond" evidence="3">
    <location>
        <begin position="47"/>
        <end position="61"/>
    </location>
</feature>
<evidence type="ECO:0000313" key="5">
    <source>
        <dbReference type="EnsemblMetazoa" id="XP_038070481.1"/>
    </source>
</evidence>
<dbReference type="PRINTS" id="PR00831">
    <property type="entry name" value="NEUROPHYSIN"/>
</dbReference>
<reference evidence="5" key="1">
    <citation type="submission" date="2022-11" db="UniProtKB">
        <authorList>
            <consortium name="EnsemblMetazoa"/>
        </authorList>
    </citation>
    <scope>IDENTIFICATION</scope>
</reference>
<dbReference type="GeneID" id="119739573"/>
<dbReference type="Pfam" id="PF00184">
    <property type="entry name" value="Hormone_5"/>
    <property type="match status" value="1"/>
</dbReference>
<dbReference type="GO" id="GO:0030141">
    <property type="term" value="C:secretory granule"/>
    <property type="evidence" value="ECO:0007669"/>
    <property type="project" value="TreeGrafter"/>
</dbReference>
<feature type="disulfide bond" evidence="3">
    <location>
        <begin position="62"/>
        <end position="68"/>
    </location>
</feature>
<evidence type="ECO:0000256" key="4">
    <source>
        <dbReference type="SAM" id="SignalP"/>
    </source>
</evidence>
<dbReference type="Proteomes" id="UP000887568">
    <property type="component" value="Unplaced"/>
</dbReference>
<accession>A0A914B4S0</accession>
<feature type="chain" id="PRO_5037517071" evidence="4">
    <location>
        <begin position="24"/>
        <end position="147"/>
    </location>
</feature>
<feature type="disulfide bond" evidence="3">
    <location>
        <begin position="24"/>
        <end position="29"/>
    </location>
</feature>
<sequence>MGMRAAAALWTGVLVALWLHGQACLVQDCPEGGKRSGYNSIRQCLSCGPGGTGQCVGSAICCGDSFGCLMGTKEAYVCQEEIELPTPCEVVGETCEAVADGKCVSNGFCCSSRSCSLDTACRTAETGQRNLKDRLKERLIDALLRQP</sequence>
<dbReference type="EnsemblMetazoa" id="XM_038214553.1">
    <property type="protein sequence ID" value="XP_038070481.1"/>
    <property type="gene ID" value="LOC119739573"/>
</dbReference>
<proteinExistence type="inferred from homology"/>
<dbReference type="PIRSF" id="PIRSF001815">
    <property type="entry name" value="Nonapeptide_hormone_precursor"/>
    <property type="match status" value="1"/>
</dbReference>
<protein>
    <submittedName>
        <fullName evidence="5">Uncharacterized protein</fullName>
    </submittedName>
</protein>
<evidence type="ECO:0000256" key="3">
    <source>
        <dbReference type="PIRSR" id="PIRSR001815-50"/>
    </source>
</evidence>
<feature type="disulfide bond" evidence="3">
    <location>
        <begin position="44"/>
        <end position="88"/>
    </location>
</feature>
<dbReference type="InterPro" id="IPR000981">
    <property type="entry name" value="Neurhyp_horm"/>
</dbReference>
<dbReference type="AlphaFoldDB" id="A0A914B4S0"/>
<dbReference type="OrthoDB" id="10056056at2759"/>
<dbReference type="OMA" id="CEHEPEF"/>
<evidence type="ECO:0000256" key="1">
    <source>
        <dbReference type="ARBA" id="ARBA00007369"/>
    </source>
</evidence>
<keyword evidence="6" id="KW-1185">Reference proteome</keyword>
<dbReference type="SMART" id="SM00003">
    <property type="entry name" value="NH"/>
    <property type="match status" value="1"/>
</dbReference>
<feature type="disulfide bond" evidence="3">
    <location>
        <begin position="55"/>
        <end position="78"/>
    </location>
</feature>
<organism evidence="5 6">
    <name type="scientific">Patiria miniata</name>
    <name type="common">Bat star</name>
    <name type="synonym">Asterina miniata</name>
    <dbReference type="NCBI Taxonomy" id="46514"/>
    <lineage>
        <taxon>Eukaryota</taxon>
        <taxon>Metazoa</taxon>
        <taxon>Echinodermata</taxon>
        <taxon>Eleutherozoa</taxon>
        <taxon>Asterozoa</taxon>
        <taxon>Asteroidea</taxon>
        <taxon>Valvatacea</taxon>
        <taxon>Valvatida</taxon>
        <taxon>Asterinidae</taxon>
        <taxon>Patiria</taxon>
    </lineage>
</organism>
<dbReference type="GO" id="GO:0005185">
    <property type="term" value="F:neurohypophyseal hormone activity"/>
    <property type="evidence" value="ECO:0007669"/>
    <property type="project" value="InterPro"/>
</dbReference>
<feature type="signal peptide" evidence="4">
    <location>
        <begin position="1"/>
        <end position="23"/>
    </location>
</feature>
<feature type="disulfide bond" evidence="3">
    <location>
        <begin position="95"/>
        <end position="109"/>
    </location>
</feature>
<keyword evidence="4" id="KW-0732">Signal</keyword>
<feature type="disulfide bond" evidence="3">
    <location>
        <begin position="103"/>
        <end position="121"/>
    </location>
</feature>
<evidence type="ECO:0000256" key="2">
    <source>
        <dbReference type="ARBA" id="ARBA00023157"/>
    </source>
</evidence>
<dbReference type="PANTHER" id="PTHR11681">
    <property type="entry name" value="NEUROPHYSIN"/>
    <property type="match status" value="1"/>
</dbReference>
<keyword evidence="2 3" id="KW-1015">Disulfide bond</keyword>
<dbReference type="GO" id="GO:0005615">
    <property type="term" value="C:extracellular space"/>
    <property type="evidence" value="ECO:0007669"/>
    <property type="project" value="TreeGrafter"/>
</dbReference>
<dbReference type="InterPro" id="IPR036387">
    <property type="entry name" value="Neurhyp_horm_dom_sf"/>
</dbReference>
<dbReference type="Gene3D" id="2.60.9.10">
    <property type="entry name" value="Neurohypophysial hormone domain"/>
    <property type="match status" value="1"/>
</dbReference>